<keyword evidence="5 9" id="KW-0269">Exonuclease</keyword>
<dbReference type="SUPFAM" id="SSF64182">
    <property type="entry name" value="DHH phosphoesterases"/>
    <property type="match status" value="1"/>
</dbReference>
<organism evidence="9 10">
    <name type="scientific">Limnobacter humi</name>
    <dbReference type="NCBI Taxonomy" id="1778671"/>
    <lineage>
        <taxon>Bacteria</taxon>
        <taxon>Pseudomonadati</taxon>
        <taxon>Pseudomonadota</taxon>
        <taxon>Betaproteobacteria</taxon>
        <taxon>Burkholderiales</taxon>
        <taxon>Burkholderiaceae</taxon>
        <taxon>Limnobacter</taxon>
    </lineage>
</organism>
<dbReference type="NCBIfam" id="TIGR00644">
    <property type="entry name" value="recJ"/>
    <property type="match status" value="1"/>
</dbReference>
<keyword evidence="3" id="KW-0540">Nuclease</keyword>
<evidence type="ECO:0000259" key="8">
    <source>
        <dbReference type="Pfam" id="PF17768"/>
    </source>
</evidence>
<dbReference type="Pfam" id="PF17768">
    <property type="entry name" value="RecJ_OB"/>
    <property type="match status" value="1"/>
</dbReference>
<evidence type="ECO:0000259" key="6">
    <source>
        <dbReference type="Pfam" id="PF01368"/>
    </source>
</evidence>
<dbReference type="PANTHER" id="PTHR30255">
    <property type="entry name" value="SINGLE-STRANDED-DNA-SPECIFIC EXONUCLEASE RECJ"/>
    <property type="match status" value="1"/>
</dbReference>
<dbReference type="InterPro" id="IPR051673">
    <property type="entry name" value="SSDNA_exonuclease_RecJ"/>
</dbReference>
<dbReference type="Gene3D" id="3.10.310.30">
    <property type="match status" value="1"/>
</dbReference>
<evidence type="ECO:0000256" key="5">
    <source>
        <dbReference type="ARBA" id="ARBA00022839"/>
    </source>
</evidence>
<dbReference type="Pfam" id="PF01368">
    <property type="entry name" value="DHH"/>
    <property type="match status" value="1"/>
</dbReference>
<evidence type="ECO:0000256" key="4">
    <source>
        <dbReference type="ARBA" id="ARBA00022801"/>
    </source>
</evidence>
<dbReference type="InterPro" id="IPR038763">
    <property type="entry name" value="DHH_sf"/>
</dbReference>
<dbReference type="InterPro" id="IPR004610">
    <property type="entry name" value="RecJ"/>
</dbReference>
<evidence type="ECO:0000259" key="7">
    <source>
        <dbReference type="Pfam" id="PF02272"/>
    </source>
</evidence>
<gene>
    <name evidence="9" type="primary">recJ</name>
    <name evidence="9" type="ORF">NQT62_12735</name>
</gene>
<feature type="domain" description="DDH" evidence="6">
    <location>
        <begin position="79"/>
        <end position="248"/>
    </location>
</feature>
<comment type="caution">
    <text evidence="9">The sequence shown here is derived from an EMBL/GenBank/DDBJ whole genome shotgun (WGS) entry which is preliminary data.</text>
</comment>
<protein>
    <recommendedName>
        <fullName evidence="2">Single-stranded-DNA-specific exonuclease RecJ</fullName>
    </recommendedName>
</protein>
<evidence type="ECO:0000313" key="10">
    <source>
        <dbReference type="Proteomes" id="UP001204142"/>
    </source>
</evidence>
<dbReference type="Proteomes" id="UP001204142">
    <property type="component" value="Unassembled WGS sequence"/>
</dbReference>
<comment type="similarity">
    <text evidence="1">Belongs to the RecJ family.</text>
</comment>
<accession>A0ABT1WIR5</accession>
<keyword evidence="4" id="KW-0378">Hydrolase</keyword>
<dbReference type="PANTHER" id="PTHR30255:SF2">
    <property type="entry name" value="SINGLE-STRANDED-DNA-SPECIFIC EXONUCLEASE RECJ"/>
    <property type="match status" value="1"/>
</dbReference>
<reference evidence="9 10" key="1">
    <citation type="submission" date="2022-07" db="EMBL/GenBank/DDBJ databases">
        <authorList>
            <person name="Xamxidin M."/>
            <person name="Wu M."/>
        </authorList>
    </citation>
    <scope>NUCLEOTIDE SEQUENCE [LARGE SCALE GENOMIC DNA]</scope>
    <source>
        <strain evidence="9 10">NBRC 111650</strain>
    </source>
</reference>
<evidence type="ECO:0000256" key="2">
    <source>
        <dbReference type="ARBA" id="ARBA00019841"/>
    </source>
</evidence>
<keyword evidence="10" id="KW-1185">Reference proteome</keyword>
<dbReference type="InterPro" id="IPR001667">
    <property type="entry name" value="DDH_dom"/>
</dbReference>
<name>A0ABT1WIR5_9BURK</name>
<dbReference type="Gene3D" id="3.90.1640.30">
    <property type="match status" value="1"/>
</dbReference>
<proteinExistence type="inferred from homology"/>
<dbReference type="GO" id="GO:0004527">
    <property type="term" value="F:exonuclease activity"/>
    <property type="evidence" value="ECO:0007669"/>
    <property type="project" value="UniProtKB-KW"/>
</dbReference>
<dbReference type="Pfam" id="PF02272">
    <property type="entry name" value="DHHA1"/>
    <property type="match status" value="1"/>
</dbReference>
<dbReference type="EMBL" id="JANIGO010000004">
    <property type="protein sequence ID" value="MCQ8897299.1"/>
    <property type="molecule type" value="Genomic_DNA"/>
</dbReference>
<feature type="domain" description="DHHA1" evidence="7">
    <location>
        <begin position="372"/>
        <end position="465"/>
    </location>
</feature>
<feature type="domain" description="RecJ OB" evidence="8">
    <location>
        <begin position="483"/>
        <end position="580"/>
    </location>
</feature>
<dbReference type="InterPro" id="IPR041122">
    <property type="entry name" value="RecJ_OB"/>
</dbReference>
<dbReference type="RefSeq" id="WP_256765098.1">
    <property type="nucleotide sequence ID" value="NZ_JANIGO010000004.1"/>
</dbReference>
<evidence type="ECO:0000256" key="1">
    <source>
        <dbReference type="ARBA" id="ARBA00005915"/>
    </source>
</evidence>
<evidence type="ECO:0000313" key="9">
    <source>
        <dbReference type="EMBL" id="MCQ8897299.1"/>
    </source>
</evidence>
<dbReference type="InterPro" id="IPR003156">
    <property type="entry name" value="DHHA1_dom"/>
</dbReference>
<evidence type="ECO:0000256" key="3">
    <source>
        <dbReference type="ARBA" id="ARBA00022722"/>
    </source>
</evidence>
<sequence>MTQHTNTPQLKVRTAQPHLEARLQQQGLHPLLARLMAARGAVKPEEVQTRLQDLLNPLDMKGMAEAAEILADALEAGARIVVIGDYDCDGATATAVAVRGLRMLLAALGADEAACRYHIDFLVPNRFDYGYGLSPQIVRLAAEQFEPDLLVTVDNGIASVDGVREANDLGIGVLVTDHHLPGDTLPEALAIVNPNQPGCGFESKSIAGVGVMFYTLLATRAVLRDRGAFDAQSQPKIDQLLDLVALGTVADVVKLDANNRRLVAHGLKRIRQAQAQPGLLALFNEAGRDHRKAVATDLGFSIGPRLNAAGRLSDMTIGIRTLITDDAAEASQLAAQLGQMNEERKRIEESMKRDALADIEAFVSSDNPAAGVVVAHDSWHQGVIGILASRIKEKLYRPTIALAPGDAGQWKGSGRSVPGVHLRDVLDLVSKRLPEGAMPKFGGHAMAAGLTLDGQYLEQFKLAFAQAVLDLSDPSALTQTVETDGSIPADYIVGQAADLLETQVWGQGFPPPLFHDEFEVLEHRLLKNAHSKFTLRRDGKTFTALRWRSVEPLPHKVRIAYRFERDTFQGGEAVQLIVEHVL</sequence>